<evidence type="ECO:0000256" key="1">
    <source>
        <dbReference type="ARBA" id="ARBA00023002"/>
    </source>
</evidence>
<evidence type="ECO:0000256" key="2">
    <source>
        <dbReference type="ARBA" id="ARBA00023445"/>
    </source>
</evidence>
<dbReference type="PANTHER" id="PTHR10366:SF564">
    <property type="entry name" value="STEROL-4-ALPHA-CARBOXYLATE 3-DEHYDROGENASE, DECARBOXYLATING"/>
    <property type="match status" value="1"/>
</dbReference>
<accession>A0AAN6TQI7</accession>
<protein>
    <submittedName>
        <fullName evidence="4">NAD(P)-binding protein</fullName>
    </submittedName>
</protein>
<feature type="domain" description="NAD-dependent epimerase/dehydratase" evidence="3">
    <location>
        <begin position="67"/>
        <end position="313"/>
    </location>
</feature>
<dbReference type="Gene3D" id="3.40.50.720">
    <property type="entry name" value="NAD(P)-binding Rossmann-like Domain"/>
    <property type="match status" value="1"/>
</dbReference>
<dbReference type="InterPro" id="IPR036291">
    <property type="entry name" value="NAD(P)-bd_dom_sf"/>
</dbReference>
<dbReference type="FunFam" id="3.40.50.720:FF:000336">
    <property type="entry name" value="Aldehyde reductase"/>
    <property type="match status" value="1"/>
</dbReference>
<dbReference type="Pfam" id="PF01370">
    <property type="entry name" value="Epimerase"/>
    <property type="match status" value="1"/>
</dbReference>
<keyword evidence="1" id="KW-0560">Oxidoreductase</keyword>
<sequence>MPDRRDDSIIRNLFQVQIRREAITSRSLPPPPRHCFSDPAINSSKHFSLRPFELAIGQLAVMADRTALVTGASGYIALHVVKSLLDAGWTVHATVRSLQNEEKIGPLRTLSEHHPSKLRLFEADLLIEGSFLEPMQGCSVVLHVASPFLVPEKVKNAEHDLVRPAVDGTRNVLDCVNKTEGVKRVVLTSSVAAMYGDNVEVLQMENQTLHERYWNVTSTAHHNAYQYSKTLAEKQAWKMVEGQSRWELVVLCPGLVLGPSLSPASDSGSLAIIDQLLSGIMLVGVPDLAFALVDVRDVATAHLKAAETPQAKGRYIISENRTTPLVEISKCLKQFHDKPALLPSWNMPHLLFRLLGPLMGLSQKWLSANLGIRFAVDNRRAMEELGLTYRPAEETLREHYQAWKAQH</sequence>
<evidence type="ECO:0000313" key="4">
    <source>
        <dbReference type="EMBL" id="KAK4118758.1"/>
    </source>
</evidence>
<organism evidence="4 5">
    <name type="scientific">Parathielavia appendiculata</name>
    <dbReference type="NCBI Taxonomy" id="2587402"/>
    <lineage>
        <taxon>Eukaryota</taxon>
        <taxon>Fungi</taxon>
        <taxon>Dikarya</taxon>
        <taxon>Ascomycota</taxon>
        <taxon>Pezizomycotina</taxon>
        <taxon>Sordariomycetes</taxon>
        <taxon>Sordariomycetidae</taxon>
        <taxon>Sordariales</taxon>
        <taxon>Chaetomiaceae</taxon>
        <taxon>Parathielavia</taxon>
    </lineage>
</organism>
<reference evidence="4" key="2">
    <citation type="submission" date="2023-05" db="EMBL/GenBank/DDBJ databases">
        <authorList>
            <consortium name="Lawrence Berkeley National Laboratory"/>
            <person name="Steindorff A."/>
            <person name="Hensen N."/>
            <person name="Bonometti L."/>
            <person name="Westerberg I."/>
            <person name="Brannstrom I.O."/>
            <person name="Guillou S."/>
            <person name="Cros-Aarteil S."/>
            <person name="Calhoun S."/>
            <person name="Haridas S."/>
            <person name="Kuo A."/>
            <person name="Mondo S."/>
            <person name="Pangilinan J."/>
            <person name="Riley R."/>
            <person name="Labutti K."/>
            <person name="Andreopoulos B."/>
            <person name="Lipzen A."/>
            <person name="Chen C."/>
            <person name="Yanf M."/>
            <person name="Daum C."/>
            <person name="Ng V."/>
            <person name="Clum A."/>
            <person name="Ohm R."/>
            <person name="Martin F."/>
            <person name="Silar P."/>
            <person name="Natvig D."/>
            <person name="Lalanne C."/>
            <person name="Gautier V."/>
            <person name="Ament-Velasquez S.L."/>
            <person name="Kruys A."/>
            <person name="Hutchinson M.I."/>
            <person name="Powell A.J."/>
            <person name="Barry K."/>
            <person name="Miller A.N."/>
            <person name="Grigoriev I.V."/>
            <person name="Debuchy R."/>
            <person name="Gladieux P."/>
            <person name="Thoren M.H."/>
            <person name="Johannesson H."/>
        </authorList>
    </citation>
    <scope>NUCLEOTIDE SEQUENCE</scope>
    <source>
        <strain evidence="4">CBS 731.68</strain>
    </source>
</reference>
<evidence type="ECO:0000313" key="5">
    <source>
        <dbReference type="Proteomes" id="UP001302602"/>
    </source>
</evidence>
<dbReference type="InterPro" id="IPR050425">
    <property type="entry name" value="NAD(P)_dehydrat-like"/>
</dbReference>
<evidence type="ECO:0000259" key="3">
    <source>
        <dbReference type="Pfam" id="PF01370"/>
    </source>
</evidence>
<proteinExistence type="inferred from homology"/>
<name>A0AAN6TQI7_9PEZI</name>
<dbReference type="GO" id="GO:0016616">
    <property type="term" value="F:oxidoreductase activity, acting on the CH-OH group of donors, NAD or NADP as acceptor"/>
    <property type="evidence" value="ECO:0007669"/>
    <property type="project" value="TreeGrafter"/>
</dbReference>
<dbReference type="EMBL" id="MU853260">
    <property type="protein sequence ID" value="KAK4118758.1"/>
    <property type="molecule type" value="Genomic_DNA"/>
</dbReference>
<comment type="similarity">
    <text evidence="2">Belongs to the NAD(P)-dependent epimerase/dehydratase family. Dihydroflavonol-4-reductase subfamily.</text>
</comment>
<keyword evidence="5" id="KW-1185">Reference proteome</keyword>
<gene>
    <name evidence="4" type="ORF">N657DRAFT_650950</name>
</gene>
<dbReference type="PANTHER" id="PTHR10366">
    <property type="entry name" value="NAD DEPENDENT EPIMERASE/DEHYDRATASE"/>
    <property type="match status" value="1"/>
</dbReference>
<dbReference type="RefSeq" id="XP_062642531.1">
    <property type="nucleotide sequence ID" value="XM_062794064.1"/>
</dbReference>
<reference evidence="4" key="1">
    <citation type="journal article" date="2023" name="Mol. Phylogenet. Evol.">
        <title>Genome-scale phylogeny and comparative genomics of the fungal order Sordariales.</title>
        <authorList>
            <person name="Hensen N."/>
            <person name="Bonometti L."/>
            <person name="Westerberg I."/>
            <person name="Brannstrom I.O."/>
            <person name="Guillou S."/>
            <person name="Cros-Aarteil S."/>
            <person name="Calhoun S."/>
            <person name="Haridas S."/>
            <person name="Kuo A."/>
            <person name="Mondo S."/>
            <person name="Pangilinan J."/>
            <person name="Riley R."/>
            <person name="LaButti K."/>
            <person name="Andreopoulos B."/>
            <person name="Lipzen A."/>
            <person name="Chen C."/>
            <person name="Yan M."/>
            <person name="Daum C."/>
            <person name="Ng V."/>
            <person name="Clum A."/>
            <person name="Steindorff A."/>
            <person name="Ohm R.A."/>
            <person name="Martin F."/>
            <person name="Silar P."/>
            <person name="Natvig D.O."/>
            <person name="Lalanne C."/>
            <person name="Gautier V."/>
            <person name="Ament-Velasquez S.L."/>
            <person name="Kruys A."/>
            <person name="Hutchinson M.I."/>
            <person name="Powell A.J."/>
            <person name="Barry K."/>
            <person name="Miller A.N."/>
            <person name="Grigoriev I.V."/>
            <person name="Debuchy R."/>
            <person name="Gladieux P."/>
            <person name="Hiltunen Thoren M."/>
            <person name="Johannesson H."/>
        </authorList>
    </citation>
    <scope>NUCLEOTIDE SEQUENCE</scope>
    <source>
        <strain evidence="4">CBS 731.68</strain>
    </source>
</reference>
<dbReference type="Proteomes" id="UP001302602">
    <property type="component" value="Unassembled WGS sequence"/>
</dbReference>
<dbReference type="SUPFAM" id="SSF51735">
    <property type="entry name" value="NAD(P)-binding Rossmann-fold domains"/>
    <property type="match status" value="1"/>
</dbReference>
<dbReference type="AlphaFoldDB" id="A0AAN6TQI7"/>
<dbReference type="InterPro" id="IPR001509">
    <property type="entry name" value="Epimerase_deHydtase"/>
</dbReference>
<dbReference type="GeneID" id="87830833"/>
<comment type="caution">
    <text evidence="4">The sequence shown here is derived from an EMBL/GenBank/DDBJ whole genome shotgun (WGS) entry which is preliminary data.</text>
</comment>